<proteinExistence type="predicted"/>
<name>A0A9X3YL31_9GAMM</name>
<dbReference type="RefSeq" id="WP_263545123.1">
    <property type="nucleotide sequence ID" value="NZ_JAOVZO020000018.1"/>
</dbReference>
<reference evidence="1" key="1">
    <citation type="submission" date="2023-02" db="EMBL/GenBank/DDBJ databases">
        <title>Tahibacter soli sp. nov. isolated from soil.</title>
        <authorList>
            <person name="Baek J.H."/>
            <person name="Lee J.K."/>
            <person name="Choi D.G."/>
            <person name="Jeon C.O."/>
        </authorList>
    </citation>
    <scope>NUCLEOTIDE SEQUENCE</scope>
    <source>
        <strain evidence="1">BL</strain>
    </source>
</reference>
<evidence type="ECO:0000313" key="1">
    <source>
        <dbReference type="EMBL" id="MDC8014376.1"/>
    </source>
</evidence>
<gene>
    <name evidence="1" type="ORF">OD750_017655</name>
</gene>
<dbReference type="EMBL" id="JAOVZO020000018">
    <property type="protein sequence ID" value="MDC8014376.1"/>
    <property type="molecule type" value="Genomic_DNA"/>
</dbReference>
<dbReference type="Proteomes" id="UP001139971">
    <property type="component" value="Unassembled WGS sequence"/>
</dbReference>
<organism evidence="1 2">
    <name type="scientific">Tahibacter soli</name>
    <dbReference type="NCBI Taxonomy" id="2983605"/>
    <lineage>
        <taxon>Bacteria</taxon>
        <taxon>Pseudomonadati</taxon>
        <taxon>Pseudomonadota</taxon>
        <taxon>Gammaproteobacteria</taxon>
        <taxon>Lysobacterales</taxon>
        <taxon>Rhodanobacteraceae</taxon>
        <taxon>Tahibacter</taxon>
    </lineage>
</organism>
<dbReference type="AlphaFoldDB" id="A0A9X3YL31"/>
<comment type="caution">
    <text evidence="1">The sequence shown here is derived from an EMBL/GenBank/DDBJ whole genome shotgun (WGS) entry which is preliminary data.</text>
</comment>
<evidence type="ECO:0000313" key="2">
    <source>
        <dbReference type="Proteomes" id="UP001139971"/>
    </source>
</evidence>
<keyword evidence="2" id="KW-1185">Reference proteome</keyword>
<sequence>MVYQEIRIWKKIGSDMAVRYFCLLDISSGKYRVQSADFFRLPVTAEQVKFFESQAAELFIETSSAGVDDWHVTIEKAIEMHEKNFS</sequence>
<accession>A0A9X3YL31</accession>
<protein>
    <submittedName>
        <fullName evidence="1">Uncharacterized protein</fullName>
    </submittedName>
</protein>